<feature type="region of interest" description="Disordered" evidence="1">
    <location>
        <begin position="79"/>
        <end position="135"/>
    </location>
</feature>
<evidence type="ECO:0000256" key="1">
    <source>
        <dbReference type="SAM" id="MobiDB-lite"/>
    </source>
</evidence>
<dbReference type="InterPro" id="IPR009057">
    <property type="entry name" value="Homeodomain-like_sf"/>
</dbReference>
<gene>
    <name evidence="3" type="ORF">F4Y08_16050</name>
</gene>
<proteinExistence type="predicted"/>
<accession>A0A6B1DVV6</accession>
<protein>
    <submittedName>
        <fullName evidence="3">Hin recombinase</fullName>
    </submittedName>
</protein>
<dbReference type="GO" id="GO:0003677">
    <property type="term" value="F:DNA binding"/>
    <property type="evidence" value="ECO:0007669"/>
    <property type="project" value="InterPro"/>
</dbReference>
<dbReference type="EMBL" id="VXPY01000117">
    <property type="protein sequence ID" value="MYD91819.1"/>
    <property type="molecule type" value="Genomic_DNA"/>
</dbReference>
<dbReference type="GO" id="GO:0000150">
    <property type="term" value="F:DNA strand exchange activity"/>
    <property type="evidence" value="ECO:0007669"/>
    <property type="project" value="InterPro"/>
</dbReference>
<dbReference type="CDD" id="cd00569">
    <property type="entry name" value="HTH_Hin_like"/>
    <property type="match status" value="1"/>
</dbReference>
<sequence>MRAAYLVVVQPRLLLGGLEGVLEGVSMGQRRPPSPCPTVPTECGLVASDRSPEPIPVRRCLSVLRMGCLIDASPTVRKPLGDASYRSPRPWDLRRTSPEGGARSEFGPAPDDPCTPGGSGRHCRKGGRKPKLTPEQLDRAAALMRERRLTVHEIARLSGVTPNTLYRHLTPVTIDLMT</sequence>
<reference evidence="3" key="1">
    <citation type="submission" date="2019-09" db="EMBL/GenBank/DDBJ databases">
        <title>Characterisation of the sponge microbiome using genome-centric metagenomics.</title>
        <authorList>
            <person name="Engelberts J.P."/>
            <person name="Robbins S.J."/>
            <person name="De Goeij J.M."/>
            <person name="Aranda M."/>
            <person name="Bell S.C."/>
            <person name="Webster N.S."/>
        </authorList>
    </citation>
    <scope>NUCLEOTIDE SEQUENCE</scope>
    <source>
        <strain evidence="3">SB0662_bin_9</strain>
    </source>
</reference>
<evidence type="ECO:0000313" key="3">
    <source>
        <dbReference type="EMBL" id="MYD91819.1"/>
    </source>
</evidence>
<name>A0A6B1DVV6_9CHLR</name>
<dbReference type="AlphaFoldDB" id="A0A6B1DVV6"/>
<feature type="domain" description="Resolvase HTH" evidence="2">
    <location>
        <begin position="127"/>
        <end position="169"/>
    </location>
</feature>
<comment type="caution">
    <text evidence="3">The sequence shown here is derived from an EMBL/GenBank/DDBJ whole genome shotgun (WGS) entry which is preliminary data.</text>
</comment>
<evidence type="ECO:0000259" key="2">
    <source>
        <dbReference type="Pfam" id="PF02796"/>
    </source>
</evidence>
<organism evidence="3">
    <name type="scientific">Caldilineaceae bacterium SB0662_bin_9</name>
    <dbReference type="NCBI Taxonomy" id="2605258"/>
    <lineage>
        <taxon>Bacteria</taxon>
        <taxon>Bacillati</taxon>
        <taxon>Chloroflexota</taxon>
        <taxon>Caldilineae</taxon>
        <taxon>Caldilineales</taxon>
        <taxon>Caldilineaceae</taxon>
    </lineage>
</organism>
<dbReference type="InterPro" id="IPR006120">
    <property type="entry name" value="Resolvase_HTH_dom"/>
</dbReference>
<feature type="compositionally biased region" description="Basic residues" evidence="1">
    <location>
        <begin position="121"/>
        <end position="131"/>
    </location>
</feature>
<dbReference type="Gene3D" id="1.10.10.60">
    <property type="entry name" value="Homeodomain-like"/>
    <property type="match status" value="1"/>
</dbReference>
<dbReference type="Pfam" id="PF02796">
    <property type="entry name" value="HTH_7"/>
    <property type="match status" value="1"/>
</dbReference>
<dbReference type="SUPFAM" id="SSF46689">
    <property type="entry name" value="Homeodomain-like"/>
    <property type="match status" value="1"/>
</dbReference>